<dbReference type="InterPro" id="IPR020094">
    <property type="entry name" value="TruA/RsuA/RluB/E/F_N"/>
</dbReference>
<dbReference type="InterPro" id="IPR036986">
    <property type="entry name" value="S4_RNA-bd_sf"/>
</dbReference>
<keyword evidence="5" id="KW-0694">RNA-binding</keyword>
<name>A0A1Q8SXI2_9GAMM</name>
<evidence type="ECO:0000256" key="3">
    <source>
        <dbReference type="ARBA" id="ARBA00036390"/>
    </source>
</evidence>
<organism evidence="9 10">
    <name type="scientific">Salinicola socius</name>
    <dbReference type="NCBI Taxonomy" id="404433"/>
    <lineage>
        <taxon>Bacteria</taxon>
        <taxon>Pseudomonadati</taxon>
        <taxon>Pseudomonadota</taxon>
        <taxon>Gammaproteobacteria</taxon>
        <taxon>Oceanospirillales</taxon>
        <taxon>Halomonadaceae</taxon>
        <taxon>Salinicola</taxon>
    </lineage>
</organism>
<proteinExistence type="inferred from homology"/>
<dbReference type="FunFam" id="3.10.290.10:FF:000003">
    <property type="entry name" value="Pseudouridine synthase"/>
    <property type="match status" value="1"/>
</dbReference>
<comment type="caution">
    <text evidence="9">The sequence shown here is derived from an EMBL/GenBank/DDBJ whole genome shotgun (WGS) entry which is preliminary data.</text>
</comment>
<dbReference type="Gene3D" id="3.30.70.580">
    <property type="entry name" value="Pseudouridine synthase I, catalytic domain, N-terminal subdomain"/>
    <property type="match status" value="1"/>
</dbReference>
<comment type="catalytic activity">
    <reaction evidence="4">
        <text>uridine(2604) in 23S rRNA = pseudouridine(2604) in 23S rRNA</text>
        <dbReference type="Rhea" id="RHEA:38875"/>
        <dbReference type="Rhea" id="RHEA-COMP:10093"/>
        <dbReference type="Rhea" id="RHEA-COMP:10094"/>
        <dbReference type="ChEBI" id="CHEBI:65314"/>
        <dbReference type="ChEBI" id="CHEBI:65315"/>
        <dbReference type="EC" id="5.4.99.21"/>
    </reaction>
</comment>
<dbReference type="EMBL" id="MSDO01000001">
    <property type="protein sequence ID" value="OLO06124.1"/>
    <property type="molecule type" value="Genomic_DNA"/>
</dbReference>
<evidence type="ECO:0000313" key="9">
    <source>
        <dbReference type="EMBL" id="OLO06124.1"/>
    </source>
</evidence>
<dbReference type="Pfam" id="PF00849">
    <property type="entry name" value="PseudoU_synth_2"/>
    <property type="match status" value="1"/>
</dbReference>
<dbReference type="SUPFAM" id="SSF55120">
    <property type="entry name" value="Pseudouridine synthase"/>
    <property type="match status" value="1"/>
</dbReference>
<dbReference type="AlphaFoldDB" id="A0A1Q8SXI2"/>
<comment type="catalytic activity">
    <reaction evidence="3">
        <text>uridine(35) in tRNA(Tyr) = pseudouridine(35) in tRNA(Tyr)</text>
        <dbReference type="Rhea" id="RHEA:60556"/>
        <dbReference type="Rhea" id="RHEA-COMP:15607"/>
        <dbReference type="Rhea" id="RHEA-COMP:15608"/>
        <dbReference type="ChEBI" id="CHEBI:65314"/>
        <dbReference type="ChEBI" id="CHEBI:65315"/>
    </reaction>
</comment>
<evidence type="ECO:0000256" key="6">
    <source>
        <dbReference type="RuleBase" id="RU003887"/>
    </source>
</evidence>
<dbReference type="InterPro" id="IPR000748">
    <property type="entry name" value="PsdUridine_synth_RsuA/RluB/E/F"/>
</dbReference>
<dbReference type="NCBIfam" id="TIGR00093">
    <property type="entry name" value="pseudouridine synthase"/>
    <property type="match status" value="1"/>
</dbReference>
<dbReference type="InterPro" id="IPR006145">
    <property type="entry name" value="PsdUridine_synth_RsuA/RluA"/>
</dbReference>
<feature type="domain" description="RNA-binding S4" evidence="8">
    <location>
        <begin position="7"/>
        <end position="68"/>
    </location>
</feature>
<feature type="compositionally biased region" description="Low complexity" evidence="7">
    <location>
        <begin position="248"/>
        <end position="263"/>
    </location>
</feature>
<dbReference type="OrthoDB" id="9807213at2"/>
<protein>
    <recommendedName>
        <fullName evidence="6">Pseudouridine synthase</fullName>
        <ecNumber evidence="6">5.4.99.-</ecNumber>
    </recommendedName>
</protein>
<dbReference type="InterPro" id="IPR018496">
    <property type="entry name" value="PsdUridine_synth_RsuA/RluB_CS"/>
</dbReference>
<dbReference type="CDD" id="cd02554">
    <property type="entry name" value="PseudoU_synth_RluF"/>
    <property type="match status" value="1"/>
</dbReference>
<evidence type="ECO:0000256" key="7">
    <source>
        <dbReference type="SAM" id="MobiDB-lite"/>
    </source>
</evidence>
<dbReference type="SUPFAM" id="SSF55174">
    <property type="entry name" value="Alpha-L RNA-binding motif"/>
    <property type="match status" value="1"/>
</dbReference>
<dbReference type="PROSITE" id="PS01149">
    <property type="entry name" value="PSI_RSU"/>
    <property type="match status" value="1"/>
</dbReference>
<dbReference type="NCBIfam" id="NF007784">
    <property type="entry name" value="PRK10475.1"/>
    <property type="match status" value="1"/>
</dbReference>
<keyword evidence="2 6" id="KW-0413">Isomerase</keyword>
<comment type="similarity">
    <text evidence="1 6">Belongs to the pseudouridine synthase RsuA family.</text>
</comment>
<dbReference type="Pfam" id="PF01479">
    <property type="entry name" value="S4"/>
    <property type="match status" value="1"/>
</dbReference>
<dbReference type="Gene3D" id="3.10.290.10">
    <property type="entry name" value="RNA-binding S4 domain"/>
    <property type="match status" value="1"/>
</dbReference>
<dbReference type="GO" id="GO:0000455">
    <property type="term" value="P:enzyme-directed rRNA pseudouridine synthesis"/>
    <property type="evidence" value="ECO:0007669"/>
    <property type="project" value="UniProtKB-ARBA"/>
</dbReference>
<dbReference type="SMART" id="SM00363">
    <property type="entry name" value="S4"/>
    <property type="match status" value="1"/>
</dbReference>
<dbReference type="RefSeq" id="WP_075568294.1">
    <property type="nucleotide sequence ID" value="NZ_MSDO01000001.1"/>
</dbReference>
<dbReference type="PROSITE" id="PS50889">
    <property type="entry name" value="S4"/>
    <property type="match status" value="1"/>
</dbReference>
<evidence type="ECO:0000256" key="4">
    <source>
        <dbReference type="ARBA" id="ARBA00036535"/>
    </source>
</evidence>
<evidence type="ECO:0000259" key="8">
    <source>
        <dbReference type="SMART" id="SM00363"/>
    </source>
</evidence>
<evidence type="ECO:0000256" key="2">
    <source>
        <dbReference type="ARBA" id="ARBA00023235"/>
    </source>
</evidence>
<sequence length="397" mass="42237">MALRQSTRINKYISESGMCSRREADRFVEQGNVWINGRRATTGDQVVAGDRVKVNGQEIEPQEAEDLILIALNKPVGIVSTTESSEKDNIVEFVKHGARIFPIGRLDKDSQGLIFLTNNGDLVNKILRANNHHEKEYQVTVNKPVTDEFIDGMQSGVPILGKVTKRCQVRKESTFVFTITLVQGLNRQIRRMCEYFGYEVTQLIRTRIMNVALKGLALGDWRDLTEKELDGILALTQQSEKVADKGQSPRARSASKAGAKSAGHGPGNSSAGGAKNKPPSAGGRGGPASRHAAKSGARGSATPPGKGRSAEKGKPAAKRKPAMKGKPTANGKPGAKGNPKATQGKPGARGKPAGQHATKSGNGGPSQSKAASSKPGKPDARRSGKSAGRSAQGRKKR</sequence>
<dbReference type="PANTHER" id="PTHR47683:SF2">
    <property type="entry name" value="RNA-BINDING S4 DOMAIN-CONTAINING PROTEIN"/>
    <property type="match status" value="1"/>
</dbReference>
<dbReference type="InterPro" id="IPR020103">
    <property type="entry name" value="PsdUridine_synth_cat_dom_sf"/>
</dbReference>
<dbReference type="GO" id="GO:0160138">
    <property type="term" value="F:23S rRNA pseudouridine(2604) synthase activity"/>
    <property type="evidence" value="ECO:0007669"/>
    <property type="project" value="UniProtKB-EC"/>
</dbReference>
<dbReference type="STRING" id="404433.BTW07_01100"/>
<dbReference type="PANTHER" id="PTHR47683">
    <property type="entry name" value="PSEUDOURIDINE SYNTHASE FAMILY PROTEIN-RELATED"/>
    <property type="match status" value="1"/>
</dbReference>
<dbReference type="InterPro" id="IPR002942">
    <property type="entry name" value="S4_RNA-bd"/>
</dbReference>
<dbReference type="Proteomes" id="UP000186878">
    <property type="component" value="Unassembled WGS sequence"/>
</dbReference>
<evidence type="ECO:0000256" key="5">
    <source>
        <dbReference type="PROSITE-ProRule" id="PRU00182"/>
    </source>
</evidence>
<feature type="region of interest" description="Disordered" evidence="7">
    <location>
        <begin position="240"/>
        <end position="397"/>
    </location>
</feature>
<accession>A0A1Q8SXI2</accession>
<dbReference type="FunFam" id="3.30.70.1560:FF:000002">
    <property type="entry name" value="Pseudouridine synthase"/>
    <property type="match status" value="1"/>
</dbReference>
<dbReference type="Gene3D" id="3.30.70.1560">
    <property type="entry name" value="Alpha-L RNA-binding motif"/>
    <property type="match status" value="1"/>
</dbReference>
<feature type="compositionally biased region" description="Polar residues" evidence="7">
    <location>
        <begin position="357"/>
        <end position="371"/>
    </location>
</feature>
<evidence type="ECO:0000313" key="10">
    <source>
        <dbReference type="Proteomes" id="UP000186878"/>
    </source>
</evidence>
<dbReference type="EC" id="5.4.99.-" evidence="6"/>
<dbReference type="InterPro" id="IPR042092">
    <property type="entry name" value="PsdUridine_s_RsuA/RluB/E/F_cat"/>
</dbReference>
<gene>
    <name evidence="9" type="ORF">BTW07_01100</name>
</gene>
<evidence type="ECO:0000256" key="1">
    <source>
        <dbReference type="ARBA" id="ARBA00008348"/>
    </source>
</evidence>
<dbReference type="GO" id="GO:0003723">
    <property type="term" value="F:RNA binding"/>
    <property type="evidence" value="ECO:0007669"/>
    <property type="project" value="UniProtKB-KW"/>
</dbReference>
<keyword evidence="10" id="KW-1185">Reference proteome</keyword>
<dbReference type="InterPro" id="IPR050343">
    <property type="entry name" value="RsuA_PseudoU_synthase"/>
</dbReference>
<dbReference type="CDD" id="cd00165">
    <property type="entry name" value="S4"/>
    <property type="match status" value="1"/>
</dbReference>
<reference evidence="9 10" key="1">
    <citation type="submission" date="2016-12" db="EMBL/GenBank/DDBJ databases">
        <title>Draft genome sequences of strains Salinicola socius SMB35, Salinicola sp. MH3R3-1 and Chromohalobacter sp. SMB17 from the Verkhnekamsk potash mining region of Russia.</title>
        <authorList>
            <person name="Mavrodi D.V."/>
            <person name="Olsson B.E."/>
            <person name="Korsakova E.S."/>
            <person name="Pyankova A."/>
            <person name="Mavrodi O.V."/>
            <person name="Plotnikova E.G."/>
        </authorList>
    </citation>
    <scope>NUCLEOTIDE SEQUENCE [LARGE SCALE GENOMIC DNA]</scope>
    <source>
        <strain evidence="9 10">SMB35</strain>
    </source>
</reference>